<evidence type="ECO:0000256" key="2">
    <source>
        <dbReference type="ARBA" id="ARBA00012438"/>
    </source>
</evidence>
<accession>A0A2T1AJJ8</accession>
<comment type="caution">
    <text evidence="10">The sequence shown here is derived from an EMBL/GenBank/DDBJ whole genome shotgun (WGS) entry which is preliminary data.</text>
</comment>
<evidence type="ECO:0000256" key="6">
    <source>
        <dbReference type="ARBA" id="ARBA00023012"/>
    </source>
</evidence>
<keyword evidence="3 7" id="KW-0597">Phosphoprotein</keyword>
<dbReference type="InterPro" id="IPR001789">
    <property type="entry name" value="Sig_transdc_resp-reg_receiver"/>
</dbReference>
<dbReference type="Gene3D" id="1.10.287.130">
    <property type="match status" value="1"/>
</dbReference>
<dbReference type="Proteomes" id="UP000237718">
    <property type="component" value="Unassembled WGS sequence"/>
</dbReference>
<keyword evidence="6" id="KW-0902">Two-component regulatory system</keyword>
<dbReference type="Pfam" id="PF02518">
    <property type="entry name" value="HATPase_c"/>
    <property type="match status" value="1"/>
</dbReference>
<evidence type="ECO:0000256" key="5">
    <source>
        <dbReference type="ARBA" id="ARBA00022777"/>
    </source>
</evidence>
<comment type="catalytic activity">
    <reaction evidence="1">
        <text>ATP + protein L-histidine = ADP + protein N-phospho-L-histidine.</text>
        <dbReference type="EC" id="2.7.13.3"/>
    </reaction>
</comment>
<organism evidence="10 11">
    <name type="scientific">Tritonibacter scottomollicae</name>
    <name type="common">Epibacterium scottomollicae</name>
    <dbReference type="NCBI Taxonomy" id="483013"/>
    <lineage>
        <taxon>Bacteria</taxon>
        <taxon>Pseudomonadati</taxon>
        <taxon>Pseudomonadota</taxon>
        <taxon>Alphaproteobacteria</taxon>
        <taxon>Rhodobacterales</taxon>
        <taxon>Paracoccaceae</taxon>
        <taxon>Tritonibacter</taxon>
    </lineage>
</organism>
<dbReference type="CDD" id="cd17546">
    <property type="entry name" value="REC_hyHK_CKI1_RcsC-like"/>
    <property type="match status" value="1"/>
</dbReference>
<dbReference type="PANTHER" id="PTHR43047:SF64">
    <property type="entry name" value="HISTIDINE KINASE CONTAINING CHEY-HOMOLOGOUS RECEIVER DOMAIN AND PAS DOMAIN-RELATED"/>
    <property type="match status" value="1"/>
</dbReference>
<dbReference type="FunFam" id="3.30.565.10:FF:000010">
    <property type="entry name" value="Sensor histidine kinase RcsC"/>
    <property type="match status" value="1"/>
</dbReference>
<dbReference type="CDD" id="cd16922">
    <property type="entry name" value="HATPase_EvgS-ArcB-TorS-like"/>
    <property type="match status" value="1"/>
</dbReference>
<evidence type="ECO:0000313" key="11">
    <source>
        <dbReference type="Proteomes" id="UP000237718"/>
    </source>
</evidence>
<evidence type="ECO:0000259" key="9">
    <source>
        <dbReference type="PROSITE" id="PS50110"/>
    </source>
</evidence>
<dbReference type="Gene3D" id="3.30.565.10">
    <property type="entry name" value="Histidine kinase-like ATPase, C-terminal domain"/>
    <property type="match status" value="1"/>
</dbReference>
<dbReference type="PROSITE" id="PS50110">
    <property type="entry name" value="RESPONSE_REGULATORY"/>
    <property type="match status" value="1"/>
</dbReference>
<evidence type="ECO:0000256" key="3">
    <source>
        <dbReference type="ARBA" id="ARBA00022553"/>
    </source>
</evidence>
<dbReference type="InterPro" id="IPR003594">
    <property type="entry name" value="HATPase_dom"/>
</dbReference>
<dbReference type="InterPro" id="IPR011006">
    <property type="entry name" value="CheY-like_superfamily"/>
</dbReference>
<evidence type="ECO:0000256" key="4">
    <source>
        <dbReference type="ARBA" id="ARBA00022679"/>
    </source>
</evidence>
<dbReference type="PRINTS" id="PR00344">
    <property type="entry name" value="BCTRLSENSOR"/>
</dbReference>
<evidence type="ECO:0000256" key="1">
    <source>
        <dbReference type="ARBA" id="ARBA00000085"/>
    </source>
</evidence>
<dbReference type="Gene3D" id="3.30.450.40">
    <property type="match status" value="1"/>
</dbReference>
<evidence type="ECO:0000259" key="8">
    <source>
        <dbReference type="PROSITE" id="PS50109"/>
    </source>
</evidence>
<dbReference type="InterPro" id="IPR003661">
    <property type="entry name" value="HisK_dim/P_dom"/>
</dbReference>
<dbReference type="EC" id="2.7.13.3" evidence="2"/>
<dbReference type="CDD" id="cd00082">
    <property type="entry name" value="HisKA"/>
    <property type="match status" value="1"/>
</dbReference>
<evidence type="ECO:0000256" key="7">
    <source>
        <dbReference type="PROSITE-ProRule" id="PRU00169"/>
    </source>
</evidence>
<dbReference type="SMART" id="SM00387">
    <property type="entry name" value="HATPase_c"/>
    <property type="match status" value="1"/>
</dbReference>
<dbReference type="SUPFAM" id="SSF55781">
    <property type="entry name" value="GAF domain-like"/>
    <property type="match status" value="1"/>
</dbReference>
<dbReference type="InterPro" id="IPR036890">
    <property type="entry name" value="HATPase_C_sf"/>
</dbReference>
<dbReference type="PROSITE" id="PS50109">
    <property type="entry name" value="HIS_KIN"/>
    <property type="match status" value="1"/>
</dbReference>
<proteinExistence type="predicted"/>
<keyword evidence="5" id="KW-0418">Kinase</keyword>
<dbReference type="InterPro" id="IPR004358">
    <property type="entry name" value="Sig_transdc_His_kin-like_C"/>
</dbReference>
<evidence type="ECO:0000313" key="10">
    <source>
        <dbReference type="EMBL" id="PRZ48785.1"/>
    </source>
</evidence>
<dbReference type="SMART" id="SM00448">
    <property type="entry name" value="REC"/>
    <property type="match status" value="1"/>
</dbReference>
<dbReference type="Gene3D" id="3.40.50.2300">
    <property type="match status" value="1"/>
</dbReference>
<dbReference type="InterPro" id="IPR003018">
    <property type="entry name" value="GAF"/>
</dbReference>
<dbReference type="PANTHER" id="PTHR43047">
    <property type="entry name" value="TWO-COMPONENT HISTIDINE PROTEIN KINASE"/>
    <property type="match status" value="1"/>
</dbReference>
<gene>
    <name evidence="10" type="ORF">CLV89_10396</name>
</gene>
<feature type="modified residue" description="4-aspartylphosphate" evidence="7">
    <location>
        <position position="504"/>
    </location>
</feature>
<sequence>MFSLKDVLLMNQAANFTPDSYDVQLRELGLVEDEYDAGFDNLTALAARVLKAPTALFSVVQPSLDRQFFKSCIGLPKLAVELRQTSLSYSFCQYVQATNQPLVIEDSRSDAELRDNAAVVDLGLVAYLGAPIHLPDGAPIGALCVIDTVPRRWSEEDLETIRQLARSVDDMIALRRARDTAQEAQADALREADARKTFLAHMSHEIRTPLNGIIGSVDLLMRNGLGPTQMQKDQTELLRTVSRSAQSLQRLLSDALDIAKIDAGKLELASAPFDLREVVDDAIQLFSAQARDKGIDLSHSFAGIEVQELRYGDAFRLSQILGNLLSNAIKFTDHGGVNLCLRGTPEALFITLRDSGCGIAPEQLDQLFQPFIQADASVARERGGTGLGMTIVQQMVALMDGRIRAESTPGEGTTFRMRLPLPVTQAQPHTAHATPALYDCDDMRTPPAEPLQGKRVLIADDSPSNRMVLQRMLENLGASVDKAFDGGDAFARAVTNRYDVILLDIHMPGHNGIEVVRKLRAHPRHLAHAALCVAVTGNTRREQVTAYFDAGFDAWLGKPLRQSDLIRVLAPLMKDIPVPGRSLTNRYVAE</sequence>
<dbReference type="SUPFAM" id="SSF52172">
    <property type="entry name" value="CheY-like"/>
    <property type="match status" value="1"/>
</dbReference>
<keyword evidence="4" id="KW-0808">Transferase</keyword>
<dbReference type="SUPFAM" id="SSF47384">
    <property type="entry name" value="Homodimeric domain of signal transducing histidine kinase"/>
    <property type="match status" value="1"/>
</dbReference>
<protein>
    <recommendedName>
        <fullName evidence="2">histidine kinase</fullName>
        <ecNumber evidence="2">2.7.13.3</ecNumber>
    </recommendedName>
</protein>
<dbReference type="EMBL" id="PVUF01000003">
    <property type="protein sequence ID" value="PRZ48785.1"/>
    <property type="molecule type" value="Genomic_DNA"/>
</dbReference>
<name>A0A2T1AJJ8_TRISK</name>
<dbReference type="Pfam" id="PF01590">
    <property type="entry name" value="GAF"/>
    <property type="match status" value="1"/>
</dbReference>
<dbReference type="InterPro" id="IPR036097">
    <property type="entry name" value="HisK_dim/P_sf"/>
</dbReference>
<feature type="domain" description="Response regulatory" evidence="9">
    <location>
        <begin position="455"/>
        <end position="573"/>
    </location>
</feature>
<dbReference type="Pfam" id="PF00512">
    <property type="entry name" value="HisKA"/>
    <property type="match status" value="1"/>
</dbReference>
<dbReference type="InterPro" id="IPR029016">
    <property type="entry name" value="GAF-like_dom_sf"/>
</dbReference>
<dbReference type="AlphaFoldDB" id="A0A2T1AJJ8"/>
<reference evidence="10 11" key="1">
    <citation type="submission" date="2018-03" db="EMBL/GenBank/DDBJ databases">
        <title>Genomic Encyclopedia of Archaeal and Bacterial Type Strains, Phase II (KMG-II): from individual species to whole genera.</title>
        <authorList>
            <person name="Goeker M."/>
        </authorList>
    </citation>
    <scope>NUCLEOTIDE SEQUENCE [LARGE SCALE GENOMIC DNA]</scope>
    <source>
        <strain evidence="10 11">DSM 25328</strain>
    </source>
</reference>
<dbReference type="SMART" id="SM00388">
    <property type="entry name" value="HisKA"/>
    <property type="match status" value="1"/>
</dbReference>
<dbReference type="SMART" id="SM00065">
    <property type="entry name" value="GAF"/>
    <property type="match status" value="1"/>
</dbReference>
<dbReference type="InterPro" id="IPR005467">
    <property type="entry name" value="His_kinase_dom"/>
</dbReference>
<dbReference type="Pfam" id="PF00072">
    <property type="entry name" value="Response_reg"/>
    <property type="match status" value="1"/>
</dbReference>
<feature type="domain" description="Histidine kinase" evidence="8">
    <location>
        <begin position="201"/>
        <end position="423"/>
    </location>
</feature>
<dbReference type="GO" id="GO:0000155">
    <property type="term" value="F:phosphorelay sensor kinase activity"/>
    <property type="evidence" value="ECO:0007669"/>
    <property type="project" value="InterPro"/>
</dbReference>
<dbReference type="SUPFAM" id="SSF55874">
    <property type="entry name" value="ATPase domain of HSP90 chaperone/DNA topoisomerase II/histidine kinase"/>
    <property type="match status" value="1"/>
</dbReference>